<keyword evidence="4" id="KW-0101">Branched-chain amino acid catabolism</keyword>
<evidence type="ECO:0000256" key="5">
    <source>
        <dbReference type="ARBA" id="ARBA00022630"/>
    </source>
</evidence>
<evidence type="ECO:0000256" key="13">
    <source>
        <dbReference type="ARBA" id="ARBA00052552"/>
    </source>
</evidence>
<evidence type="ECO:0000256" key="1">
    <source>
        <dbReference type="ARBA" id="ARBA00001974"/>
    </source>
</evidence>
<dbReference type="STRING" id="9402.L5L3U2"/>
<protein>
    <recommendedName>
        <fullName evidence="15">Isobutyryl-CoA dehydrogenase, mitochondrial</fullName>
        <ecNumber evidence="10">1.3.8.5</ecNumber>
    </recommendedName>
    <alternativeName>
        <fullName evidence="16">Acyl-CoA dehydrogenase family member 8</fullName>
    </alternativeName>
</protein>
<dbReference type="FunFam" id="1.20.140.10:FF:000001">
    <property type="entry name" value="Acyl-CoA dehydrogenase"/>
    <property type="match status" value="1"/>
</dbReference>
<feature type="domain" description="Acyl-CoA oxidase/dehydrogenase middle" evidence="20">
    <location>
        <begin position="156"/>
        <end position="250"/>
    </location>
</feature>
<comment type="catalytic activity">
    <reaction evidence="13">
        <text>2-methylpropanoyl-CoA + oxidized [electron-transfer flavoprotein] + H(+) = 2-methylpropenoyl-CoA + reduced [electron-transfer flavoprotein]</text>
        <dbReference type="Rhea" id="RHEA:44180"/>
        <dbReference type="Rhea" id="RHEA-COMP:10685"/>
        <dbReference type="Rhea" id="RHEA-COMP:10686"/>
        <dbReference type="ChEBI" id="CHEBI:15378"/>
        <dbReference type="ChEBI" id="CHEBI:57338"/>
        <dbReference type="ChEBI" id="CHEBI:57692"/>
        <dbReference type="ChEBI" id="CHEBI:58307"/>
        <dbReference type="ChEBI" id="CHEBI:62500"/>
        <dbReference type="EC" id="1.3.8.5"/>
    </reaction>
    <physiologicalReaction direction="left-to-right" evidence="13">
        <dbReference type="Rhea" id="RHEA:44181"/>
    </physiologicalReaction>
</comment>
<dbReference type="GO" id="GO:0003853">
    <property type="term" value="F:short-chain 2-methyl fatty acyl-CoA dehydrogenase activity"/>
    <property type="evidence" value="ECO:0007669"/>
    <property type="project" value="UniProtKB-EC"/>
</dbReference>
<dbReference type="eggNOG" id="KOG0140">
    <property type="taxonomic scope" value="Eukaryota"/>
</dbReference>
<dbReference type="InterPro" id="IPR009100">
    <property type="entry name" value="AcylCoA_DH/oxidase_NM_dom_sf"/>
</dbReference>
<dbReference type="InterPro" id="IPR037069">
    <property type="entry name" value="AcylCoA_DH/ox_N_sf"/>
</dbReference>
<dbReference type="InterPro" id="IPR006091">
    <property type="entry name" value="Acyl-CoA_Oxase/DH_mid-dom"/>
</dbReference>
<dbReference type="Gene3D" id="2.40.110.10">
    <property type="entry name" value="Butyryl-CoA Dehydrogenase, subunit A, domain 2"/>
    <property type="match status" value="1"/>
</dbReference>
<dbReference type="EMBL" id="KB030370">
    <property type="protein sequence ID" value="ELK17921.1"/>
    <property type="molecule type" value="Genomic_DNA"/>
</dbReference>
<dbReference type="InParanoid" id="L5L3U2"/>
<dbReference type="GO" id="GO:0009083">
    <property type="term" value="P:branched-chain amino acid catabolic process"/>
    <property type="evidence" value="ECO:0007669"/>
    <property type="project" value="UniProtKB-KW"/>
</dbReference>
<dbReference type="PANTHER" id="PTHR43831">
    <property type="entry name" value="ISOBUTYRYL-COA DEHYDROGENASE"/>
    <property type="match status" value="1"/>
</dbReference>
<proteinExistence type="inferred from homology"/>
<keyword evidence="6 18" id="KW-0274">FAD</keyword>
<dbReference type="PROSITE" id="PS00072">
    <property type="entry name" value="ACYL_COA_DH_1"/>
    <property type="match status" value="1"/>
</dbReference>
<keyword evidence="23" id="KW-1185">Reference proteome</keyword>
<comment type="pathway">
    <text evidence="2">Amino-acid degradation; L-valine degradation.</text>
</comment>
<dbReference type="FunCoup" id="L5L3U2">
    <property type="interactions" value="807"/>
</dbReference>
<sequence>MLRKGCWRLRAQLSFLHRSFQVSKSGHRNLVSCIDPSMGLNEEQKAFQKVAFNFAAQEMAPNMAEWDQKELFPVEMMQKAAQLGFGGVYVRTDVGGSGLSRLDTSIIFEALATGCTSTTAYISIHNMCVWMIDTFGNEEQRHRFCPPLCTMKKFASFCLTEPGSGSDAASLLTSAKQQGDHYILNGSKAFISGAGESDIYIVMCRTGGPGHKGISCIIVEKGTPGLSFGKKEKKVGWNSHPTRAVIFEDCAVPVANRIGNEGQGFIIAMKGLNGGRINIASCSVGAAHASVILARDYLNTRKQFGVPLASNQVGWNSHPTRAVIFEDCAVPVANRIGNEGQGFIIAMKGLNGGRINIASCSLGAAHASVILARDYLNTRKQFGVPLASNQHLQFKLADMATRLVASRLIIRSAAVALQEEREDAVALCSMAKLFATDECFAICNQALQMHGGYGYLKDYAVQQYVRDSRVHQIIEGSNEVMRMLISQNLLQI</sequence>
<gene>
    <name evidence="22" type="ORF">PAL_GLEAN10006590</name>
</gene>
<evidence type="ECO:0000256" key="15">
    <source>
        <dbReference type="ARBA" id="ARBA00071686"/>
    </source>
</evidence>
<accession>L5L3U2</accession>
<reference evidence="23" key="1">
    <citation type="journal article" date="2013" name="Science">
        <title>Comparative analysis of bat genomes provides insight into the evolution of flight and immunity.</title>
        <authorList>
            <person name="Zhang G."/>
            <person name="Cowled C."/>
            <person name="Shi Z."/>
            <person name="Huang Z."/>
            <person name="Bishop-Lilly K.A."/>
            <person name="Fang X."/>
            <person name="Wynne J.W."/>
            <person name="Xiong Z."/>
            <person name="Baker M.L."/>
            <person name="Zhao W."/>
            <person name="Tachedjian M."/>
            <person name="Zhu Y."/>
            <person name="Zhou P."/>
            <person name="Jiang X."/>
            <person name="Ng J."/>
            <person name="Yang L."/>
            <person name="Wu L."/>
            <person name="Xiao J."/>
            <person name="Feng Y."/>
            <person name="Chen Y."/>
            <person name="Sun X."/>
            <person name="Zhang Y."/>
            <person name="Marsh G.A."/>
            <person name="Crameri G."/>
            <person name="Broder C.C."/>
            <person name="Frey K.G."/>
            <person name="Wang L.F."/>
            <person name="Wang J."/>
        </authorList>
    </citation>
    <scope>NUCLEOTIDE SEQUENCE [LARGE SCALE GENOMIC DNA]</scope>
</reference>
<evidence type="ECO:0000256" key="6">
    <source>
        <dbReference type="ARBA" id="ARBA00022827"/>
    </source>
</evidence>
<evidence type="ECO:0000256" key="18">
    <source>
        <dbReference type="RuleBase" id="RU362125"/>
    </source>
</evidence>
<organism evidence="22 23">
    <name type="scientific">Pteropus alecto</name>
    <name type="common">Black flying fox</name>
    <dbReference type="NCBI Taxonomy" id="9402"/>
    <lineage>
        <taxon>Eukaryota</taxon>
        <taxon>Metazoa</taxon>
        <taxon>Chordata</taxon>
        <taxon>Craniata</taxon>
        <taxon>Vertebrata</taxon>
        <taxon>Euteleostomi</taxon>
        <taxon>Mammalia</taxon>
        <taxon>Eutheria</taxon>
        <taxon>Laurasiatheria</taxon>
        <taxon>Chiroptera</taxon>
        <taxon>Yinpterochiroptera</taxon>
        <taxon>Pteropodoidea</taxon>
        <taxon>Pteropodidae</taxon>
        <taxon>Pteropodinae</taxon>
        <taxon>Pteropus</taxon>
    </lineage>
</organism>
<evidence type="ECO:0000256" key="7">
    <source>
        <dbReference type="ARBA" id="ARBA00022946"/>
    </source>
</evidence>
<dbReference type="CDD" id="cd01162">
    <property type="entry name" value="IBD"/>
    <property type="match status" value="1"/>
</dbReference>
<dbReference type="SUPFAM" id="SSF56645">
    <property type="entry name" value="Acyl-CoA dehydrogenase NM domain-like"/>
    <property type="match status" value="1"/>
</dbReference>
<comment type="catalytic activity">
    <reaction evidence="11">
        <text>(2S)-2-methylbutanoyl-CoA + oxidized [electron-transfer flavoprotein] + H(+) = (2E)-2-methylbut-2-enoyl-CoA + reduced [electron-transfer flavoprotein]</text>
        <dbReference type="Rhea" id="RHEA:48256"/>
        <dbReference type="Rhea" id="RHEA-COMP:10685"/>
        <dbReference type="Rhea" id="RHEA-COMP:10686"/>
        <dbReference type="ChEBI" id="CHEBI:15378"/>
        <dbReference type="ChEBI" id="CHEBI:57337"/>
        <dbReference type="ChEBI" id="CHEBI:57692"/>
        <dbReference type="ChEBI" id="CHEBI:58307"/>
        <dbReference type="ChEBI" id="CHEBI:88166"/>
    </reaction>
    <physiologicalReaction direction="left-to-right" evidence="11">
        <dbReference type="Rhea" id="RHEA:48257"/>
    </physiologicalReaction>
</comment>
<dbReference type="Pfam" id="PF02771">
    <property type="entry name" value="Acyl-CoA_dh_N"/>
    <property type="match status" value="1"/>
</dbReference>
<evidence type="ECO:0000256" key="14">
    <source>
        <dbReference type="ARBA" id="ARBA00055070"/>
    </source>
</evidence>
<dbReference type="SUPFAM" id="SSF47203">
    <property type="entry name" value="Acyl-CoA dehydrogenase C-terminal domain-like"/>
    <property type="match status" value="2"/>
</dbReference>
<evidence type="ECO:0000313" key="23">
    <source>
        <dbReference type="Proteomes" id="UP000010552"/>
    </source>
</evidence>
<evidence type="ECO:0000256" key="4">
    <source>
        <dbReference type="ARBA" id="ARBA00022456"/>
    </source>
</evidence>
<dbReference type="PANTHER" id="PTHR43831:SF1">
    <property type="entry name" value="ISOBUTYRYL-COA DEHYDROGENASE, MITOCHONDRIAL"/>
    <property type="match status" value="1"/>
</dbReference>
<dbReference type="EC" id="1.3.8.5" evidence="10"/>
<dbReference type="InterPro" id="IPR052547">
    <property type="entry name" value="Mito_Isobutyryl-CoADH"/>
</dbReference>
<dbReference type="Gene3D" id="1.10.540.10">
    <property type="entry name" value="Acyl-CoA dehydrogenase/oxidase, N-terminal domain"/>
    <property type="match status" value="1"/>
</dbReference>
<dbReference type="InterPro" id="IPR034178">
    <property type="entry name" value="IBD"/>
</dbReference>
<keyword evidence="8" id="KW-0007">Acetylation</keyword>
<feature type="active site" description="Proton acceptor" evidence="17">
    <location>
        <position position="475"/>
    </location>
</feature>
<dbReference type="GO" id="GO:0005739">
    <property type="term" value="C:mitochondrion"/>
    <property type="evidence" value="ECO:0007669"/>
    <property type="project" value="TreeGrafter"/>
</dbReference>
<name>L5L3U2_PTEAL</name>
<comment type="catalytic activity">
    <reaction evidence="12">
        <text>propanoyl-CoA + oxidized [electron-transfer flavoprotein] + H(+) = acryloyl-CoA + reduced [electron-transfer flavoprotein]</text>
        <dbReference type="Rhea" id="RHEA:31287"/>
        <dbReference type="Rhea" id="RHEA-COMP:10685"/>
        <dbReference type="Rhea" id="RHEA-COMP:10686"/>
        <dbReference type="ChEBI" id="CHEBI:15378"/>
        <dbReference type="ChEBI" id="CHEBI:57367"/>
        <dbReference type="ChEBI" id="CHEBI:57392"/>
        <dbReference type="ChEBI" id="CHEBI:57692"/>
        <dbReference type="ChEBI" id="CHEBI:58307"/>
    </reaction>
    <physiologicalReaction direction="left-to-right" evidence="12">
        <dbReference type="Rhea" id="RHEA:31288"/>
    </physiologicalReaction>
</comment>
<keyword evidence="9 18" id="KW-0560">Oxidoreductase</keyword>
<dbReference type="Pfam" id="PF02770">
    <property type="entry name" value="Acyl-CoA_dh_M"/>
    <property type="match status" value="1"/>
</dbReference>
<evidence type="ECO:0000256" key="17">
    <source>
        <dbReference type="PIRSR" id="PIRSR634178-1"/>
    </source>
</evidence>
<feature type="domain" description="Acyl-CoA dehydrogenase/oxidase N-terminal" evidence="21">
    <location>
        <begin position="41"/>
        <end position="151"/>
    </location>
</feature>
<dbReference type="FunFam" id="2.40.110.10:FF:000001">
    <property type="entry name" value="Acyl-CoA dehydrogenase, mitochondrial"/>
    <property type="match status" value="1"/>
</dbReference>
<dbReference type="GO" id="GO:0050660">
    <property type="term" value="F:flavin adenine dinucleotide binding"/>
    <property type="evidence" value="ECO:0007669"/>
    <property type="project" value="InterPro"/>
</dbReference>
<evidence type="ECO:0000259" key="21">
    <source>
        <dbReference type="Pfam" id="PF02771"/>
    </source>
</evidence>
<evidence type="ECO:0000256" key="10">
    <source>
        <dbReference type="ARBA" id="ARBA00039036"/>
    </source>
</evidence>
<dbReference type="InterPro" id="IPR006089">
    <property type="entry name" value="Acyl-CoA_DH_CS"/>
</dbReference>
<comment type="similarity">
    <text evidence="3 18">Belongs to the acyl-CoA dehydrogenase family.</text>
</comment>
<evidence type="ECO:0000256" key="16">
    <source>
        <dbReference type="ARBA" id="ARBA00076026"/>
    </source>
</evidence>
<evidence type="ECO:0000256" key="3">
    <source>
        <dbReference type="ARBA" id="ARBA00009347"/>
    </source>
</evidence>
<evidence type="ECO:0000256" key="11">
    <source>
        <dbReference type="ARBA" id="ARBA00049552"/>
    </source>
</evidence>
<dbReference type="GO" id="GO:0006629">
    <property type="term" value="P:lipid metabolic process"/>
    <property type="evidence" value="ECO:0007669"/>
    <property type="project" value="InterPro"/>
</dbReference>
<comment type="cofactor">
    <cofactor evidence="1 18">
        <name>FAD</name>
        <dbReference type="ChEBI" id="CHEBI:57692"/>
    </cofactor>
</comment>
<evidence type="ECO:0000256" key="2">
    <source>
        <dbReference type="ARBA" id="ARBA00005109"/>
    </source>
</evidence>
<dbReference type="InterPro" id="IPR013786">
    <property type="entry name" value="AcylCoA_DH/ox_N"/>
</dbReference>
<comment type="function">
    <text evidence="14">Isobutyryl-CoA dehydrogenase which catalyzes the conversion of 2-methylpropanoyl-CoA to (2E)-2-methylpropenoyl-CoA in the valine catabolic pathway. To a lesser extent, also able to catalyze the oxidation of (2S)-2-methylbutanoyl-CoA.</text>
</comment>
<dbReference type="InterPro" id="IPR036250">
    <property type="entry name" value="AcylCo_DH-like_C"/>
</dbReference>
<evidence type="ECO:0000256" key="12">
    <source>
        <dbReference type="ARBA" id="ARBA00050268"/>
    </source>
</evidence>
<dbReference type="Pfam" id="PF00441">
    <property type="entry name" value="Acyl-CoA_dh_1"/>
    <property type="match status" value="2"/>
</dbReference>
<evidence type="ECO:0000259" key="19">
    <source>
        <dbReference type="Pfam" id="PF00441"/>
    </source>
</evidence>
<dbReference type="Proteomes" id="UP000010552">
    <property type="component" value="Unassembled WGS sequence"/>
</dbReference>
<evidence type="ECO:0000259" key="20">
    <source>
        <dbReference type="Pfam" id="PF02770"/>
    </source>
</evidence>
<feature type="domain" description="Acyl-CoA dehydrogenase/oxidase C-terminal" evidence="19">
    <location>
        <begin position="340"/>
        <end position="489"/>
    </location>
</feature>
<keyword evidence="7" id="KW-0809">Transit peptide</keyword>
<dbReference type="Gene3D" id="1.20.140.10">
    <property type="entry name" value="Butyryl-CoA Dehydrogenase, subunit A, domain 3"/>
    <property type="match status" value="2"/>
</dbReference>
<dbReference type="InterPro" id="IPR046373">
    <property type="entry name" value="Acyl-CoA_Oxase/DH_mid-dom_sf"/>
</dbReference>
<dbReference type="InterPro" id="IPR009075">
    <property type="entry name" value="AcylCo_DH/oxidase_C"/>
</dbReference>
<dbReference type="AlphaFoldDB" id="L5L3U2"/>
<keyword evidence="5 18" id="KW-0285">Flavoprotein</keyword>
<evidence type="ECO:0000256" key="8">
    <source>
        <dbReference type="ARBA" id="ARBA00022990"/>
    </source>
</evidence>
<feature type="domain" description="Acyl-CoA dehydrogenase/oxidase C-terminal" evidence="19">
    <location>
        <begin position="262"/>
        <end position="313"/>
    </location>
</feature>
<evidence type="ECO:0000313" key="22">
    <source>
        <dbReference type="EMBL" id="ELK17921.1"/>
    </source>
</evidence>
<evidence type="ECO:0000256" key="9">
    <source>
        <dbReference type="ARBA" id="ARBA00023002"/>
    </source>
</evidence>